<gene>
    <name evidence="3" type="ORF">THAOC_00518</name>
</gene>
<dbReference type="InterPro" id="IPR039757">
    <property type="entry name" value="EIF2D"/>
</dbReference>
<dbReference type="PANTHER" id="PTHR12217">
    <property type="entry name" value="EUKARYOTIC TRANSLATION INITIATION FACTOR 2D"/>
    <property type="match status" value="1"/>
</dbReference>
<dbReference type="GO" id="GO:0001731">
    <property type="term" value="P:formation of translation preinitiation complex"/>
    <property type="evidence" value="ECO:0007669"/>
    <property type="project" value="InterPro"/>
</dbReference>
<dbReference type="AlphaFoldDB" id="K0TFZ6"/>
<comment type="caution">
    <text evidence="3">The sequence shown here is derived from an EMBL/GenBank/DDBJ whole genome shotgun (WGS) entry which is preliminary data.</text>
</comment>
<evidence type="ECO:0000313" key="4">
    <source>
        <dbReference type="Proteomes" id="UP000266841"/>
    </source>
</evidence>
<evidence type="ECO:0000256" key="1">
    <source>
        <dbReference type="SAM" id="MobiDB-lite"/>
    </source>
</evidence>
<evidence type="ECO:0000313" key="3">
    <source>
        <dbReference type="EMBL" id="EJK77638.1"/>
    </source>
</evidence>
<feature type="compositionally biased region" description="Low complexity" evidence="1">
    <location>
        <begin position="117"/>
        <end position="130"/>
    </location>
</feature>
<dbReference type="EMBL" id="AGNL01000603">
    <property type="protein sequence ID" value="EJK77638.1"/>
    <property type="molecule type" value="Genomic_DNA"/>
</dbReference>
<name>K0TFZ6_THAOC</name>
<dbReference type="OrthoDB" id="199771at2759"/>
<dbReference type="Pfam" id="PF25304">
    <property type="entry name" value="WHD_eIF2D"/>
    <property type="match status" value="1"/>
</dbReference>
<organism evidence="3 4">
    <name type="scientific">Thalassiosira oceanica</name>
    <name type="common">Marine diatom</name>
    <dbReference type="NCBI Taxonomy" id="159749"/>
    <lineage>
        <taxon>Eukaryota</taxon>
        <taxon>Sar</taxon>
        <taxon>Stramenopiles</taxon>
        <taxon>Ochrophyta</taxon>
        <taxon>Bacillariophyta</taxon>
        <taxon>Coscinodiscophyceae</taxon>
        <taxon>Thalassiosirophycidae</taxon>
        <taxon>Thalassiosirales</taxon>
        <taxon>Thalassiosiraceae</taxon>
        <taxon>Thalassiosira</taxon>
    </lineage>
</organism>
<feature type="region of interest" description="Disordered" evidence="1">
    <location>
        <begin position="93"/>
        <end position="201"/>
    </location>
</feature>
<feature type="compositionally biased region" description="Basic and acidic residues" evidence="1">
    <location>
        <begin position="178"/>
        <end position="187"/>
    </location>
</feature>
<feature type="domain" description="eIF2D winged helix" evidence="2">
    <location>
        <begin position="239"/>
        <end position="316"/>
    </location>
</feature>
<feature type="non-terminal residue" evidence="3">
    <location>
        <position position="408"/>
    </location>
</feature>
<proteinExistence type="predicted"/>
<dbReference type="InterPro" id="IPR057429">
    <property type="entry name" value="WH_eIF2D"/>
</dbReference>
<dbReference type="Proteomes" id="UP000266841">
    <property type="component" value="Unassembled WGS sequence"/>
</dbReference>
<sequence>MNVVFAGSASAPLLRLARRRGDPLDYFDSRGVIGKLLDLPDLILPFRALSLPLLGLEISQRILAGWREASKCWEDRSPSGLGIPLLHGHWRPNEAPWTRDTEGFPEGNSSTGGKMEPPSARPTAATSATVPSPPSSRPAPNADGRARAEGHRPSPLPSGRRERASRLVDDALTPSPESKVDGRKPNEEEAEAAGESQAEEAAANVVDDATGDKEAVFPPDNDTVKAEVGSDEAEAVDHDAILLAAFYTSLLRMLQSKAQFPVPVSTYYAKHLLSSVPSPGPRLDLKRTRHKKIGPFLAEMERDGVVMLGPSKDGKDKCAFLVGVNRKSRELIQFKREHWNKEDGASAQQDSGKATKMVVVDLFIVPSRIVEGMKLDRDAVSAAGGKAEERRGSGYLTKAECRSLVEGY</sequence>
<accession>K0TFZ6</accession>
<dbReference type="PANTHER" id="PTHR12217:SF4">
    <property type="entry name" value="EUKARYOTIC TRANSLATION INITIATION FACTOR 2D"/>
    <property type="match status" value="1"/>
</dbReference>
<dbReference type="GO" id="GO:0003743">
    <property type="term" value="F:translation initiation factor activity"/>
    <property type="evidence" value="ECO:0007669"/>
    <property type="project" value="InterPro"/>
</dbReference>
<reference evidence="3 4" key="1">
    <citation type="journal article" date="2012" name="Genome Biol.">
        <title>Genome and low-iron response of an oceanic diatom adapted to chronic iron limitation.</title>
        <authorList>
            <person name="Lommer M."/>
            <person name="Specht M."/>
            <person name="Roy A.S."/>
            <person name="Kraemer L."/>
            <person name="Andreson R."/>
            <person name="Gutowska M.A."/>
            <person name="Wolf J."/>
            <person name="Bergner S.V."/>
            <person name="Schilhabel M.B."/>
            <person name="Klostermeier U.C."/>
            <person name="Beiko R.G."/>
            <person name="Rosenstiel P."/>
            <person name="Hippler M."/>
            <person name="Laroche J."/>
        </authorList>
    </citation>
    <scope>NUCLEOTIDE SEQUENCE [LARGE SCALE GENOMIC DNA]</scope>
    <source>
        <strain evidence="3 4">CCMP1005</strain>
    </source>
</reference>
<feature type="compositionally biased region" description="Basic and acidic residues" evidence="1">
    <location>
        <begin position="159"/>
        <end position="169"/>
    </location>
</feature>
<evidence type="ECO:0000259" key="2">
    <source>
        <dbReference type="Pfam" id="PF25304"/>
    </source>
</evidence>
<keyword evidence="4" id="KW-1185">Reference proteome</keyword>
<protein>
    <recommendedName>
        <fullName evidence="2">eIF2D winged helix domain-containing protein</fullName>
    </recommendedName>
</protein>